<reference evidence="2" key="1">
    <citation type="journal article" date="2022" name="Mol. Ecol. Resour.">
        <title>The genomes of chicory, endive, great burdock and yacon provide insights into Asteraceae palaeo-polyploidization history and plant inulin production.</title>
        <authorList>
            <person name="Fan W."/>
            <person name="Wang S."/>
            <person name="Wang H."/>
            <person name="Wang A."/>
            <person name="Jiang F."/>
            <person name="Liu H."/>
            <person name="Zhao H."/>
            <person name="Xu D."/>
            <person name="Zhang Y."/>
        </authorList>
    </citation>
    <scope>NUCLEOTIDE SEQUENCE [LARGE SCALE GENOMIC DNA]</scope>
    <source>
        <strain evidence="2">cv. Niubang</strain>
    </source>
</reference>
<dbReference type="EMBL" id="CM042056">
    <property type="protein sequence ID" value="KAI3698015.1"/>
    <property type="molecule type" value="Genomic_DNA"/>
</dbReference>
<gene>
    <name evidence="1" type="ORF">L6452_31124</name>
</gene>
<protein>
    <submittedName>
        <fullName evidence="1">Uncharacterized protein</fullName>
    </submittedName>
</protein>
<comment type="caution">
    <text evidence="1">The sequence shown here is derived from an EMBL/GenBank/DDBJ whole genome shotgun (WGS) entry which is preliminary data.</text>
</comment>
<evidence type="ECO:0000313" key="1">
    <source>
        <dbReference type="EMBL" id="KAI3698015.1"/>
    </source>
</evidence>
<sequence>MHCSPRDFLYKQDTYNLGRLCEPQQTKKKSLLQISNPPPFLQNAAIVFNQLGLFTTIIYIYIHIYIHTYTVANES</sequence>
<organism evidence="1 2">
    <name type="scientific">Arctium lappa</name>
    <name type="common">Greater burdock</name>
    <name type="synonym">Lappa major</name>
    <dbReference type="NCBI Taxonomy" id="4217"/>
    <lineage>
        <taxon>Eukaryota</taxon>
        <taxon>Viridiplantae</taxon>
        <taxon>Streptophyta</taxon>
        <taxon>Embryophyta</taxon>
        <taxon>Tracheophyta</taxon>
        <taxon>Spermatophyta</taxon>
        <taxon>Magnoliopsida</taxon>
        <taxon>eudicotyledons</taxon>
        <taxon>Gunneridae</taxon>
        <taxon>Pentapetalae</taxon>
        <taxon>asterids</taxon>
        <taxon>campanulids</taxon>
        <taxon>Asterales</taxon>
        <taxon>Asteraceae</taxon>
        <taxon>Carduoideae</taxon>
        <taxon>Cardueae</taxon>
        <taxon>Arctiinae</taxon>
        <taxon>Arctium</taxon>
    </lineage>
</organism>
<name>A0ACB8ZK21_ARCLA</name>
<accession>A0ACB8ZK21</accession>
<reference evidence="1 2" key="2">
    <citation type="journal article" date="2022" name="Mol. Ecol. Resour.">
        <title>The genomes of chicory, endive, great burdock and yacon provide insights into Asteraceae paleo-polyploidization history and plant inulin production.</title>
        <authorList>
            <person name="Fan W."/>
            <person name="Wang S."/>
            <person name="Wang H."/>
            <person name="Wang A."/>
            <person name="Jiang F."/>
            <person name="Liu H."/>
            <person name="Zhao H."/>
            <person name="Xu D."/>
            <person name="Zhang Y."/>
        </authorList>
    </citation>
    <scope>NUCLEOTIDE SEQUENCE [LARGE SCALE GENOMIC DNA]</scope>
    <source>
        <strain evidence="2">cv. Niubang</strain>
    </source>
</reference>
<proteinExistence type="predicted"/>
<evidence type="ECO:0000313" key="2">
    <source>
        <dbReference type="Proteomes" id="UP001055879"/>
    </source>
</evidence>
<dbReference type="Proteomes" id="UP001055879">
    <property type="component" value="Linkage Group LG10"/>
</dbReference>
<keyword evidence="2" id="KW-1185">Reference proteome</keyword>